<protein>
    <submittedName>
        <fullName evidence="1">Uncharacterized protein</fullName>
    </submittedName>
</protein>
<comment type="caution">
    <text evidence="1">The sequence shown here is derived from an EMBL/GenBank/DDBJ whole genome shotgun (WGS) entry which is preliminary data.</text>
</comment>
<dbReference type="AlphaFoldDB" id="A0A2G9XC68"/>
<feature type="non-terminal residue" evidence="1">
    <location>
        <position position="67"/>
    </location>
</feature>
<reference evidence="1 2" key="1">
    <citation type="submission" date="2017-09" db="EMBL/GenBank/DDBJ databases">
        <title>Depth-based differentiation of microbial function through sediment-hosted aquifers and enrichment of novel symbionts in the deep terrestrial subsurface.</title>
        <authorList>
            <person name="Probst A.J."/>
            <person name="Ladd B."/>
            <person name="Jarett J.K."/>
            <person name="Geller-Mcgrath D.E."/>
            <person name="Sieber C.M."/>
            <person name="Emerson J.B."/>
            <person name="Anantharaman K."/>
            <person name="Thomas B.C."/>
            <person name="Malmstrom R."/>
            <person name="Stieglmeier M."/>
            <person name="Klingl A."/>
            <person name="Woyke T."/>
            <person name="Ryan C.M."/>
            <person name="Banfield J.F."/>
        </authorList>
    </citation>
    <scope>NUCLEOTIDE SEQUENCE [LARGE SCALE GENOMIC DNA]</scope>
    <source>
        <strain evidence="1">CG23_combo_of_CG06-09_8_20_14_all_40_14</strain>
    </source>
</reference>
<evidence type="ECO:0000313" key="1">
    <source>
        <dbReference type="EMBL" id="PIP04588.1"/>
    </source>
</evidence>
<dbReference type="Proteomes" id="UP000231388">
    <property type="component" value="Unassembled WGS sequence"/>
</dbReference>
<dbReference type="EMBL" id="PCQY01000020">
    <property type="protein sequence ID" value="PIP04588.1"/>
    <property type="molecule type" value="Genomic_DNA"/>
</dbReference>
<gene>
    <name evidence="1" type="ORF">COX53_01575</name>
</gene>
<proteinExistence type="predicted"/>
<organism evidence="1 2">
    <name type="scientific">candidate division WWE3 bacterium CG23_combo_of_CG06-09_8_20_14_all_40_14</name>
    <dbReference type="NCBI Taxonomy" id="1975095"/>
    <lineage>
        <taxon>Bacteria</taxon>
        <taxon>Katanobacteria</taxon>
    </lineage>
</organism>
<sequence length="67" mass="8128">MLYILIIMLKPKVAHISSTYLKPSETFIYSFVNNHKNYEPYVITEEWINKEMFPTKNVWEMPKLNIF</sequence>
<accession>A0A2G9XC68</accession>
<evidence type="ECO:0000313" key="2">
    <source>
        <dbReference type="Proteomes" id="UP000231388"/>
    </source>
</evidence>
<name>A0A2G9XC68_UNCKA</name>